<evidence type="ECO:0000313" key="2">
    <source>
        <dbReference type="EMBL" id="MBB5227087.1"/>
    </source>
</evidence>
<proteinExistence type="predicted"/>
<dbReference type="Pfam" id="PF26226">
    <property type="entry name" value="DUF8052"/>
    <property type="match status" value="1"/>
</dbReference>
<protein>
    <recommendedName>
        <fullName evidence="1">DUF8052 domain-containing protein</fullName>
    </recommendedName>
</protein>
<dbReference type="Proteomes" id="UP000518887">
    <property type="component" value="Unassembled WGS sequence"/>
</dbReference>
<name>A0A7W8LN33_9SPIR</name>
<reference evidence="2 3" key="1">
    <citation type="submission" date="2020-08" db="EMBL/GenBank/DDBJ databases">
        <title>Genomic Encyclopedia of Type Strains, Phase IV (KMG-IV): sequencing the most valuable type-strain genomes for metagenomic binning, comparative biology and taxonomic classification.</title>
        <authorList>
            <person name="Goeker M."/>
        </authorList>
    </citation>
    <scope>NUCLEOTIDE SEQUENCE [LARGE SCALE GENOMIC DNA]</scope>
    <source>
        <strain evidence="2 3">DSM 103462</strain>
    </source>
</reference>
<gene>
    <name evidence="2" type="ORF">HNP76_002483</name>
</gene>
<evidence type="ECO:0000313" key="3">
    <source>
        <dbReference type="Proteomes" id="UP000518887"/>
    </source>
</evidence>
<evidence type="ECO:0000259" key="1">
    <source>
        <dbReference type="Pfam" id="PF26226"/>
    </source>
</evidence>
<organism evidence="2 3">
    <name type="scientific">Treponema ruminis</name>
    <dbReference type="NCBI Taxonomy" id="744515"/>
    <lineage>
        <taxon>Bacteria</taxon>
        <taxon>Pseudomonadati</taxon>
        <taxon>Spirochaetota</taxon>
        <taxon>Spirochaetia</taxon>
        <taxon>Spirochaetales</taxon>
        <taxon>Treponemataceae</taxon>
        <taxon>Treponema</taxon>
    </lineage>
</organism>
<dbReference type="AlphaFoldDB" id="A0A7W8LN33"/>
<dbReference type="InterPro" id="IPR058365">
    <property type="entry name" value="DUF8052"/>
</dbReference>
<keyword evidence="3" id="KW-1185">Reference proteome</keyword>
<accession>A0A7W8LN33</accession>
<dbReference type="RefSeq" id="WP_184660983.1">
    <property type="nucleotide sequence ID" value="NZ_JACHFQ010000008.1"/>
</dbReference>
<sequence>MNSNGALEKILHSFERYYNVSTEGVAAPFSAEAIFNSHSEQYFLVKAAKTADIDSNEFVFFYYNGEIAGANSAMTAGKIEELSNIAWERGLSRVTPYYGHRNSDVTLIILSDKIDDESFKKIKKLNLYKSYKFGLYGWSSFRALAYETSTGRAATNRRGSDLKKLVASL</sequence>
<feature type="domain" description="DUF8052" evidence="1">
    <location>
        <begin position="5"/>
        <end position="166"/>
    </location>
</feature>
<comment type="caution">
    <text evidence="2">The sequence shown here is derived from an EMBL/GenBank/DDBJ whole genome shotgun (WGS) entry which is preliminary data.</text>
</comment>
<dbReference type="EMBL" id="JACHFQ010000008">
    <property type="protein sequence ID" value="MBB5227087.1"/>
    <property type="molecule type" value="Genomic_DNA"/>
</dbReference>